<dbReference type="SUPFAM" id="SSF90209">
    <property type="entry name" value="Ran binding protein zinc finger-like"/>
    <property type="match status" value="2"/>
</dbReference>
<name>A0A9N9H0D5_9GLOM</name>
<dbReference type="GO" id="GO:0000463">
    <property type="term" value="P:maturation of LSU-rRNA from tricistronic rRNA transcript (SSU-rRNA, 5.8S rRNA, LSU-rRNA)"/>
    <property type="evidence" value="ECO:0007669"/>
    <property type="project" value="TreeGrafter"/>
</dbReference>
<accession>A0A9N9H0D5</accession>
<dbReference type="PROSITE" id="PS50199">
    <property type="entry name" value="ZF_RANBP2_2"/>
    <property type="match status" value="2"/>
</dbReference>
<proteinExistence type="inferred from homology"/>
<feature type="domain" description="RanBP2-type" evidence="14">
    <location>
        <begin position="145"/>
        <end position="174"/>
    </location>
</feature>
<keyword evidence="6" id="KW-0862">Zinc</keyword>
<dbReference type="SUPFAM" id="SSF144232">
    <property type="entry name" value="HIT/MYND zinc finger-like"/>
    <property type="match status" value="1"/>
</dbReference>
<evidence type="ECO:0000256" key="8">
    <source>
        <dbReference type="ARBA" id="ARBA00049598"/>
    </source>
</evidence>
<keyword evidence="17" id="KW-1185">Reference proteome</keyword>
<keyword evidence="4" id="KW-0479">Metal-binding</keyword>
<evidence type="ECO:0000256" key="2">
    <source>
        <dbReference type="ARBA" id="ARBA00022517"/>
    </source>
</evidence>
<evidence type="ECO:0000256" key="6">
    <source>
        <dbReference type="ARBA" id="ARBA00022833"/>
    </source>
</evidence>
<keyword evidence="3" id="KW-0597">Phosphoprotein</keyword>
<evidence type="ECO:0000313" key="17">
    <source>
        <dbReference type="Proteomes" id="UP000789759"/>
    </source>
</evidence>
<dbReference type="GO" id="GO:0005634">
    <property type="term" value="C:nucleus"/>
    <property type="evidence" value="ECO:0007669"/>
    <property type="project" value="TreeGrafter"/>
</dbReference>
<protein>
    <recommendedName>
        <fullName evidence="11">Box C/D snoRNA protein 1</fullName>
    </recommendedName>
    <alternativeName>
        <fullName evidence="12">Zinc finger HIT domain-containing protein 6</fullName>
    </alternativeName>
</protein>
<dbReference type="Pfam" id="PF00641">
    <property type="entry name" value="Zn_ribbon_RanBP"/>
    <property type="match status" value="2"/>
</dbReference>
<keyword evidence="2" id="KW-0690">Ribosome biogenesis</keyword>
<dbReference type="GO" id="GO:0008270">
    <property type="term" value="F:zinc ion binding"/>
    <property type="evidence" value="ECO:0007669"/>
    <property type="project" value="UniProtKB-UniRule"/>
</dbReference>
<dbReference type="GO" id="GO:0048254">
    <property type="term" value="P:snoRNA localization"/>
    <property type="evidence" value="ECO:0007669"/>
    <property type="project" value="TreeGrafter"/>
</dbReference>
<feature type="domain" description="HIT-type" evidence="15">
    <location>
        <begin position="57"/>
        <end position="91"/>
    </location>
</feature>
<evidence type="ECO:0000256" key="3">
    <source>
        <dbReference type="ARBA" id="ARBA00022553"/>
    </source>
</evidence>
<dbReference type="Gene3D" id="3.30.60.190">
    <property type="match status" value="1"/>
</dbReference>
<evidence type="ECO:0000256" key="7">
    <source>
        <dbReference type="ARBA" id="ARBA00022843"/>
    </source>
</evidence>
<dbReference type="PANTHER" id="PTHR13483:SF3">
    <property type="entry name" value="BOX C_D SNORNA PROTEIN 1"/>
    <property type="match status" value="1"/>
</dbReference>
<dbReference type="PROSITE" id="PS51083">
    <property type="entry name" value="ZF_HIT"/>
    <property type="match status" value="1"/>
</dbReference>
<feature type="domain" description="RanBP2-type" evidence="14">
    <location>
        <begin position="112"/>
        <end position="141"/>
    </location>
</feature>
<dbReference type="FunFam" id="3.30.60.190:FF:000001">
    <property type="entry name" value="box C/D snoRNA protein 1"/>
    <property type="match status" value="1"/>
</dbReference>
<dbReference type="GO" id="GO:0000492">
    <property type="term" value="P:box C/D snoRNP assembly"/>
    <property type="evidence" value="ECO:0007669"/>
    <property type="project" value="TreeGrafter"/>
</dbReference>
<evidence type="ECO:0000256" key="12">
    <source>
        <dbReference type="ARBA" id="ARBA00077531"/>
    </source>
</evidence>
<reference evidence="16" key="1">
    <citation type="submission" date="2021-06" db="EMBL/GenBank/DDBJ databases">
        <authorList>
            <person name="Kallberg Y."/>
            <person name="Tangrot J."/>
            <person name="Rosling A."/>
        </authorList>
    </citation>
    <scope>NUCLEOTIDE SEQUENCE</scope>
    <source>
        <strain evidence="16">FL966</strain>
    </source>
</reference>
<evidence type="ECO:0000313" key="16">
    <source>
        <dbReference type="EMBL" id="CAG8639669.1"/>
    </source>
</evidence>
<sequence length="186" mass="21595">MADYTKFFDPLSLILQHEGLDEKNEENEIIHDGSDHSSQPSTSQNKTSLPEIDQTICQACHINKWKYKCPKCEFHSCSLPCSKLHKETYDCDGIRSKTTYIPMDEYGMERQRPGDWICKSCGVNNFSYRTECFECGEKVQNREVAPGDWICPKCEFYNFQSRLACFKCHSPAPNFEQNPTKEHQEN</sequence>
<evidence type="ECO:0000256" key="11">
    <source>
        <dbReference type="ARBA" id="ARBA00068630"/>
    </source>
</evidence>
<evidence type="ECO:0000256" key="1">
    <source>
        <dbReference type="ARBA" id="ARBA00022499"/>
    </source>
</evidence>
<gene>
    <name evidence="16" type="ORF">CPELLU_LOCUS8794</name>
</gene>
<dbReference type="Gene3D" id="4.10.1060.10">
    <property type="entry name" value="Zinc finger, RanBP2-type"/>
    <property type="match status" value="2"/>
</dbReference>
<dbReference type="SMART" id="SM00547">
    <property type="entry name" value="ZnF_RBZ"/>
    <property type="match status" value="2"/>
</dbReference>
<evidence type="ECO:0000256" key="13">
    <source>
        <dbReference type="PROSITE-ProRule" id="PRU00322"/>
    </source>
</evidence>
<comment type="caution">
    <text evidence="16">The sequence shown here is derived from an EMBL/GenBank/DDBJ whole genome shotgun (WGS) entry which is preliminary data.</text>
</comment>
<dbReference type="AlphaFoldDB" id="A0A9N9H0D5"/>
<organism evidence="16 17">
    <name type="scientific">Cetraspora pellucida</name>
    <dbReference type="NCBI Taxonomy" id="1433469"/>
    <lineage>
        <taxon>Eukaryota</taxon>
        <taxon>Fungi</taxon>
        <taxon>Fungi incertae sedis</taxon>
        <taxon>Mucoromycota</taxon>
        <taxon>Glomeromycotina</taxon>
        <taxon>Glomeromycetes</taxon>
        <taxon>Diversisporales</taxon>
        <taxon>Gigasporaceae</taxon>
        <taxon>Cetraspora</taxon>
    </lineage>
</organism>
<dbReference type="InterPro" id="IPR007529">
    <property type="entry name" value="Znf_HIT"/>
</dbReference>
<keyword evidence="7" id="KW-0832">Ubl conjugation</keyword>
<dbReference type="PANTHER" id="PTHR13483">
    <property type="entry name" value="BOX C_D SNORNA PROTEIN 1-RELATED"/>
    <property type="match status" value="1"/>
</dbReference>
<evidence type="ECO:0000259" key="14">
    <source>
        <dbReference type="PROSITE" id="PS50199"/>
    </source>
</evidence>
<evidence type="ECO:0000256" key="10">
    <source>
        <dbReference type="ARBA" id="ARBA00061949"/>
    </source>
</evidence>
<evidence type="ECO:0000259" key="15">
    <source>
        <dbReference type="PROSITE" id="PS51083"/>
    </source>
</evidence>
<dbReference type="EMBL" id="CAJVQA010006389">
    <property type="protein sequence ID" value="CAG8639669.1"/>
    <property type="molecule type" value="Genomic_DNA"/>
</dbReference>
<evidence type="ECO:0000256" key="9">
    <source>
        <dbReference type="ARBA" id="ARBA00049654"/>
    </source>
</evidence>
<dbReference type="InterPro" id="IPR051639">
    <property type="entry name" value="BCD1"/>
</dbReference>
<comment type="similarity">
    <text evidence="9">Belongs to the BCD1 family.</text>
</comment>
<comment type="subunit">
    <text evidence="10">Interacts with FBL, SNU13, NOP58, NUFIP1, RUVBL1, RUVBL2 and TAF9. Interacts (via HIT-type zinc finger) with the RUVBL1/RUVBL2 complex in the presence of ADP.</text>
</comment>
<dbReference type="InterPro" id="IPR001876">
    <property type="entry name" value="Znf_RanBP2"/>
</dbReference>
<keyword evidence="5 13" id="KW-0863">Zinc-finger</keyword>
<keyword evidence="1" id="KW-1017">Isopeptide bond</keyword>
<dbReference type="PROSITE" id="PS01358">
    <property type="entry name" value="ZF_RANBP2_1"/>
    <property type="match status" value="1"/>
</dbReference>
<dbReference type="GO" id="GO:0070761">
    <property type="term" value="C:pre-snoRNP complex"/>
    <property type="evidence" value="ECO:0007669"/>
    <property type="project" value="TreeGrafter"/>
</dbReference>
<evidence type="ECO:0000256" key="5">
    <source>
        <dbReference type="ARBA" id="ARBA00022771"/>
    </source>
</evidence>
<comment type="function">
    <text evidence="8">Required for box C/D snoRNAs accumulation involved in snoRNA processing, snoRNA transport to the nucleolus and ribosome biogenesis.</text>
</comment>
<dbReference type="Pfam" id="PF04438">
    <property type="entry name" value="zf-HIT"/>
    <property type="match status" value="1"/>
</dbReference>
<dbReference type="OrthoDB" id="448399at2759"/>
<dbReference type="Proteomes" id="UP000789759">
    <property type="component" value="Unassembled WGS sequence"/>
</dbReference>
<dbReference type="InterPro" id="IPR036443">
    <property type="entry name" value="Znf_RanBP2_sf"/>
</dbReference>
<evidence type="ECO:0000256" key="4">
    <source>
        <dbReference type="ARBA" id="ARBA00022723"/>
    </source>
</evidence>
<dbReference type="CDD" id="cd23023">
    <property type="entry name" value="zf-HIT_BCD1"/>
    <property type="match status" value="1"/>
</dbReference>